<dbReference type="RefSeq" id="WP_169660779.1">
    <property type="nucleotide sequence ID" value="NZ_JABANE010000179.1"/>
</dbReference>
<evidence type="ECO:0000313" key="2">
    <source>
        <dbReference type="Proteomes" id="UP000576082"/>
    </source>
</evidence>
<dbReference type="AlphaFoldDB" id="A0A7X9S1E8"/>
<keyword evidence="2" id="KW-1185">Reference proteome</keyword>
<dbReference type="Proteomes" id="UP000576082">
    <property type="component" value="Unassembled WGS sequence"/>
</dbReference>
<comment type="caution">
    <text evidence="1">The sequence shown here is derived from an EMBL/GenBank/DDBJ whole genome shotgun (WGS) entry which is preliminary data.</text>
</comment>
<proteinExistence type="predicted"/>
<evidence type="ECO:0000313" key="1">
    <source>
        <dbReference type="EMBL" id="NME72593.1"/>
    </source>
</evidence>
<reference evidence="1 2" key="1">
    <citation type="submission" date="2020-04" db="EMBL/GenBank/DDBJ databases">
        <title>Flammeovirga sp. SR4, a novel species isolated from seawater.</title>
        <authorList>
            <person name="Wang X."/>
        </authorList>
    </citation>
    <scope>NUCLEOTIDE SEQUENCE [LARGE SCALE GENOMIC DNA]</scope>
    <source>
        <strain evidence="1 2">ATCC 23126</strain>
    </source>
</reference>
<evidence type="ECO:0008006" key="3">
    <source>
        <dbReference type="Google" id="ProtNLM"/>
    </source>
</evidence>
<protein>
    <recommendedName>
        <fullName evidence="3">Lipoprotein</fullName>
    </recommendedName>
</protein>
<organism evidence="1 2">
    <name type="scientific">Flammeovirga aprica JL-4</name>
    <dbReference type="NCBI Taxonomy" id="694437"/>
    <lineage>
        <taxon>Bacteria</taxon>
        <taxon>Pseudomonadati</taxon>
        <taxon>Bacteroidota</taxon>
        <taxon>Cytophagia</taxon>
        <taxon>Cytophagales</taxon>
        <taxon>Flammeovirgaceae</taxon>
        <taxon>Flammeovirga</taxon>
    </lineage>
</organism>
<sequence>MKQLLQLIIMMMIFTACNECQYGDEPIMDLHFSYDYGKSEGDYNPPDYDYVNFLGSDSVIAFSYELAYPLSIVSDTTTLVFSGGDQRDTLSIKYKRNFNFQSKECGYTVTLSDFQTLKETTFDSVSFQIIEGSQSIYHDSKNQYFINIIN</sequence>
<dbReference type="EMBL" id="JABANE010000179">
    <property type="protein sequence ID" value="NME72593.1"/>
    <property type="molecule type" value="Genomic_DNA"/>
</dbReference>
<gene>
    <name evidence="1" type="ORF">HHU12_31830</name>
</gene>
<name>A0A7X9S1E8_9BACT</name>
<dbReference type="PROSITE" id="PS51257">
    <property type="entry name" value="PROKAR_LIPOPROTEIN"/>
    <property type="match status" value="1"/>
</dbReference>
<dbReference type="InterPro" id="IPR045607">
    <property type="entry name" value="DUF6452"/>
</dbReference>
<accession>A0A7X9S1E8</accession>
<dbReference type="Pfam" id="PF20050">
    <property type="entry name" value="DUF6452"/>
    <property type="match status" value="1"/>
</dbReference>